<dbReference type="InterPro" id="IPR008920">
    <property type="entry name" value="TF_FadR/GntR_C"/>
</dbReference>
<accession>A0A2T4UGG9</accession>
<dbReference type="GO" id="GO:0003677">
    <property type="term" value="F:DNA binding"/>
    <property type="evidence" value="ECO:0007669"/>
    <property type="project" value="UniProtKB-KW"/>
</dbReference>
<dbReference type="InterPro" id="IPR036388">
    <property type="entry name" value="WH-like_DNA-bd_sf"/>
</dbReference>
<dbReference type="InterPro" id="IPR000524">
    <property type="entry name" value="Tscrpt_reg_HTH_GntR"/>
</dbReference>
<gene>
    <name evidence="5" type="ORF">C7Y72_00960</name>
</gene>
<keyword evidence="2" id="KW-0238">DNA-binding</keyword>
<dbReference type="AlphaFoldDB" id="A0A2T4UGG9"/>
<dbReference type="SMART" id="SM00345">
    <property type="entry name" value="HTH_GNTR"/>
    <property type="match status" value="1"/>
</dbReference>
<keyword evidence="6" id="KW-1185">Reference proteome</keyword>
<evidence type="ECO:0000256" key="1">
    <source>
        <dbReference type="ARBA" id="ARBA00023015"/>
    </source>
</evidence>
<dbReference type="Pfam" id="PF07729">
    <property type="entry name" value="FCD"/>
    <property type="match status" value="1"/>
</dbReference>
<dbReference type="EMBL" id="PYYB01000001">
    <property type="protein sequence ID" value="PTL58318.1"/>
    <property type="molecule type" value="Genomic_DNA"/>
</dbReference>
<dbReference type="SUPFAM" id="SSF48008">
    <property type="entry name" value="GntR ligand-binding domain-like"/>
    <property type="match status" value="1"/>
</dbReference>
<dbReference type="Gene3D" id="1.20.120.530">
    <property type="entry name" value="GntR ligand-binding domain-like"/>
    <property type="match status" value="1"/>
</dbReference>
<comment type="caution">
    <text evidence="5">The sequence shown here is derived from an EMBL/GenBank/DDBJ whole genome shotgun (WGS) entry which is preliminary data.</text>
</comment>
<dbReference type="PANTHER" id="PTHR43537">
    <property type="entry name" value="TRANSCRIPTIONAL REGULATOR, GNTR FAMILY"/>
    <property type="match status" value="1"/>
</dbReference>
<proteinExistence type="predicted"/>
<evidence type="ECO:0000259" key="4">
    <source>
        <dbReference type="PROSITE" id="PS50949"/>
    </source>
</evidence>
<dbReference type="InterPro" id="IPR036390">
    <property type="entry name" value="WH_DNA-bd_sf"/>
</dbReference>
<feature type="domain" description="HTH gntR-type" evidence="4">
    <location>
        <begin position="20"/>
        <end position="87"/>
    </location>
</feature>
<dbReference type="SUPFAM" id="SSF46785">
    <property type="entry name" value="Winged helix' DNA-binding domain"/>
    <property type="match status" value="1"/>
</dbReference>
<evidence type="ECO:0000313" key="5">
    <source>
        <dbReference type="EMBL" id="PTL58318.1"/>
    </source>
</evidence>
<reference evidence="5 6" key="1">
    <citation type="submission" date="2018-03" db="EMBL/GenBank/DDBJ databases">
        <title>Aquarubrobacter algicola gen. nov., sp. nov., a novel actinobacterium isolated from shallow eutrophic lake during the end of cyanobacterial harmful algal blooms.</title>
        <authorList>
            <person name="Chun S.J."/>
        </authorList>
    </citation>
    <scope>NUCLEOTIDE SEQUENCE [LARGE SCALE GENOMIC DNA]</scope>
    <source>
        <strain evidence="5 6">Seoho-28</strain>
    </source>
</reference>
<dbReference type="Proteomes" id="UP000240739">
    <property type="component" value="Unassembled WGS sequence"/>
</dbReference>
<evidence type="ECO:0000256" key="2">
    <source>
        <dbReference type="ARBA" id="ARBA00023125"/>
    </source>
</evidence>
<organism evidence="5 6">
    <name type="scientific">Paraconexibacter algicola</name>
    <dbReference type="NCBI Taxonomy" id="2133960"/>
    <lineage>
        <taxon>Bacteria</taxon>
        <taxon>Bacillati</taxon>
        <taxon>Actinomycetota</taxon>
        <taxon>Thermoleophilia</taxon>
        <taxon>Solirubrobacterales</taxon>
        <taxon>Paraconexibacteraceae</taxon>
        <taxon>Paraconexibacter</taxon>
    </lineage>
</organism>
<dbReference type="PROSITE" id="PS50949">
    <property type="entry name" value="HTH_GNTR"/>
    <property type="match status" value="1"/>
</dbReference>
<protein>
    <submittedName>
        <fullName evidence="5">GntR family transcriptional regulator</fullName>
    </submittedName>
</protein>
<sequence length="228" mass="24923">MRHHRRSMPASRPAPADPTAGAVAEVVAALRARILDGALAPGDRLVERVLVDEFDCARHTARMALRTLQDEGLVSVERNRGAAVAALDVERLRGLFEVRAALELESAHRMLERHDGRVAAPVHAAVARLDAVCAARRPAWRRVVEAHEGVHEALVHAGESRRIAEAYARLSGEIRLFVIALRPLWTPATMAQHHRELLDALEDDGPAALRRHLREGEGSVRAALTADG</sequence>
<dbReference type="InterPro" id="IPR011711">
    <property type="entry name" value="GntR_C"/>
</dbReference>
<keyword evidence="1" id="KW-0805">Transcription regulation</keyword>
<dbReference type="GO" id="GO:0003700">
    <property type="term" value="F:DNA-binding transcription factor activity"/>
    <property type="evidence" value="ECO:0007669"/>
    <property type="project" value="InterPro"/>
</dbReference>
<dbReference type="PANTHER" id="PTHR43537:SF50">
    <property type="entry name" value="TRANSCRIPTIONAL REGULATORY PROTEIN"/>
    <property type="match status" value="1"/>
</dbReference>
<name>A0A2T4UGG9_9ACTN</name>
<dbReference type="Gene3D" id="1.10.10.10">
    <property type="entry name" value="Winged helix-like DNA-binding domain superfamily/Winged helix DNA-binding domain"/>
    <property type="match status" value="1"/>
</dbReference>
<evidence type="ECO:0000256" key="3">
    <source>
        <dbReference type="ARBA" id="ARBA00023163"/>
    </source>
</evidence>
<dbReference type="Pfam" id="PF00392">
    <property type="entry name" value="GntR"/>
    <property type="match status" value="1"/>
</dbReference>
<evidence type="ECO:0000313" key="6">
    <source>
        <dbReference type="Proteomes" id="UP000240739"/>
    </source>
</evidence>
<keyword evidence="3" id="KW-0804">Transcription</keyword>